<accession>A0ABN4APY2</accession>
<evidence type="ECO:0000313" key="4">
    <source>
        <dbReference type="Proteomes" id="UP000002875"/>
    </source>
</evidence>
<dbReference type="Proteomes" id="UP000002875">
    <property type="component" value="Chromosome"/>
</dbReference>
<gene>
    <name evidence="3" type="ordered locus">Emtol_2099</name>
</gene>
<proteinExistence type="predicted"/>
<keyword evidence="4" id="KW-1185">Reference proteome</keyword>
<dbReference type="RefSeq" id="WP_015028935.1">
    <property type="nucleotide sequence ID" value="NC_018748.1"/>
</dbReference>
<protein>
    <recommendedName>
        <fullName evidence="2">Peptidase S12 Pab87-related C-terminal domain-containing protein</fullName>
    </recommendedName>
</protein>
<dbReference type="InterPro" id="IPR021860">
    <property type="entry name" value="Peptidase_S12_Pab87-rel_C"/>
</dbReference>
<dbReference type="EMBL" id="CP002961">
    <property type="protein sequence ID" value="AFK03237.1"/>
    <property type="molecule type" value="Genomic_DNA"/>
</dbReference>
<organism evidence="3 4">
    <name type="scientific">Emticicia oligotrophica (strain DSM 17448 / CIP 109782 / MTCC 6937 / GPTSA100-15)</name>
    <dbReference type="NCBI Taxonomy" id="929562"/>
    <lineage>
        <taxon>Bacteria</taxon>
        <taxon>Pseudomonadati</taxon>
        <taxon>Bacteroidota</taxon>
        <taxon>Cytophagia</taxon>
        <taxon>Cytophagales</taxon>
        <taxon>Leadbetterellaceae</taxon>
        <taxon>Emticicia</taxon>
    </lineage>
</organism>
<sequence length="113" mass="12599">MKKLIFTFLIICLGFHFASAQTSPSDSLQQYVGTYKVKDSNPFATYKVKLVDGHLTGEADDYGANKLVKKPEADKFQSTSSYGSIITFTRNSDKKINGFKMEIQGTELEATKE</sequence>
<feature type="signal peptide" evidence="1">
    <location>
        <begin position="1"/>
        <end position="20"/>
    </location>
</feature>
<keyword evidence="1" id="KW-0732">Signal</keyword>
<evidence type="ECO:0000256" key="1">
    <source>
        <dbReference type="SAM" id="SignalP"/>
    </source>
</evidence>
<feature type="chain" id="PRO_5046257303" description="Peptidase S12 Pab87-related C-terminal domain-containing protein" evidence="1">
    <location>
        <begin position="21"/>
        <end position="113"/>
    </location>
</feature>
<evidence type="ECO:0000313" key="3">
    <source>
        <dbReference type="EMBL" id="AFK03237.1"/>
    </source>
</evidence>
<name>A0ABN4APY2_EMTOG</name>
<dbReference type="Pfam" id="PF11954">
    <property type="entry name" value="DUF3471"/>
    <property type="match status" value="1"/>
</dbReference>
<evidence type="ECO:0000259" key="2">
    <source>
        <dbReference type="Pfam" id="PF11954"/>
    </source>
</evidence>
<feature type="domain" description="Peptidase S12 Pab87-related C-terminal" evidence="2">
    <location>
        <begin position="19"/>
        <end position="107"/>
    </location>
</feature>
<reference evidence="3 4" key="1">
    <citation type="submission" date="2011-07" db="EMBL/GenBank/DDBJ databases">
        <title>The complete genome of chromosome of Emticicia oligotrophica DSM 17448.</title>
        <authorList>
            <consortium name="US DOE Joint Genome Institute (JGI-PGF)"/>
            <person name="Lucas S."/>
            <person name="Han J."/>
            <person name="Lapidus A."/>
            <person name="Bruce D."/>
            <person name="Goodwin L."/>
            <person name="Pitluck S."/>
            <person name="Peters L."/>
            <person name="Kyrpides N."/>
            <person name="Mavromatis K."/>
            <person name="Ivanova N."/>
            <person name="Ovchinnikova G."/>
            <person name="Teshima H."/>
            <person name="Detter J.C."/>
            <person name="Tapia R."/>
            <person name="Han C."/>
            <person name="Land M."/>
            <person name="Hauser L."/>
            <person name="Markowitz V."/>
            <person name="Cheng J.-F."/>
            <person name="Hugenholtz P."/>
            <person name="Woyke T."/>
            <person name="Wu D."/>
            <person name="Tindall B."/>
            <person name="Pomrenke H."/>
            <person name="Brambilla E."/>
            <person name="Klenk H.-P."/>
            <person name="Eisen J.A."/>
        </authorList>
    </citation>
    <scope>NUCLEOTIDE SEQUENCE [LARGE SCALE GENOMIC DNA]</scope>
    <source>
        <strain evidence="3 4">DSM 17448</strain>
    </source>
</reference>